<evidence type="ECO:0000256" key="8">
    <source>
        <dbReference type="ARBA" id="ARBA00023125"/>
    </source>
</evidence>
<evidence type="ECO:0000256" key="2">
    <source>
        <dbReference type="ARBA" id="ARBA00006991"/>
    </source>
</evidence>
<keyword evidence="10" id="KW-0539">Nucleus</keyword>
<organism evidence="14 15">
    <name type="scientific">Paralvinella palmiformis</name>
    <dbReference type="NCBI Taxonomy" id="53620"/>
    <lineage>
        <taxon>Eukaryota</taxon>
        <taxon>Metazoa</taxon>
        <taxon>Spiralia</taxon>
        <taxon>Lophotrochozoa</taxon>
        <taxon>Annelida</taxon>
        <taxon>Polychaeta</taxon>
        <taxon>Sedentaria</taxon>
        <taxon>Canalipalpata</taxon>
        <taxon>Terebellida</taxon>
        <taxon>Terebelliformia</taxon>
        <taxon>Alvinellidae</taxon>
        <taxon>Paralvinella</taxon>
    </lineage>
</organism>
<feature type="domain" description="C2H2-type" evidence="13">
    <location>
        <begin position="279"/>
        <end position="306"/>
    </location>
</feature>
<evidence type="ECO:0000256" key="12">
    <source>
        <dbReference type="SAM" id="MobiDB-lite"/>
    </source>
</evidence>
<feature type="domain" description="C2H2-type" evidence="13">
    <location>
        <begin position="250"/>
        <end position="278"/>
    </location>
</feature>
<dbReference type="FunFam" id="3.30.160.60:FF:000193">
    <property type="entry name" value="Zinc finger protein 300"/>
    <property type="match status" value="1"/>
</dbReference>
<feature type="compositionally biased region" description="Polar residues" evidence="12">
    <location>
        <begin position="98"/>
        <end position="109"/>
    </location>
</feature>
<comment type="caution">
    <text evidence="14">The sequence shown here is derived from an EMBL/GenBank/DDBJ whole genome shotgun (WGS) entry which is preliminary data.</text>
</comment>
<keyword evidence="9" id="KW-0804">Transcription</keyword>
<dbReference type="Proteomes" id="UP001208570">
    <property type="component" value="Unassembled WGS sequence"/>
</dbReference>
<dbReference type="Pfam" id="PF00096">
    <property type="entry name" value="zf-C2H2"/>
    <property type="match status" value="6"/>
</dbReference>
<proteinExistence type="inferred from homology"/>
<dbReference type="PROSITE" id="PS00028">
    <property type="entry name" value="ZINC_FINGER_C2H2_1"/>
    <property type="match status" value="7"/>
</dbReference>
<dbReference type="AlphaFoldDB" id="A0AAD9JR82"/>
<feature type="domain" description="C2H2-type" evidence="13">
    <location>
        <begin position="534"/>
        <end position="557"/>
    </location>
</feature>
<feature type="compositionally biased region" description="Basic residues" evidence="12">
    <location>
        <begin position="113"/>
        <end position="131"/>
    </location>
</feature>
<keyword evidence="4" id="KW-0677">Repeat</keyword>
<evidence type="ECO:0000259" key="13">
    <source>
        <dbReference type="PROSITE" id="PS50157"/>
    </source>
</evidence>
<dbReference type="EMBL" id="JAODUP010000197">
    <property type="protein sequence ID" value="KAK2157138.1"/>
    <property type="molecule type" value="Genomic_DNA"/>
</dbReference>
<dbReference type="Gene3D" id="3.30.160.60">
    <property type="entry name" value="Classic Zinc Finger"/>
    <property type="match status" value="7"/>
</dbReference>
<evidence type="ECO:0000256" key="4">
    <source>
        <dbReference type="ARBA" id="ARBA00022737"/>
    </source>
</evidence>
<sequence>MEADIRKIELANVDEVFVFAKVCIHNNEFDLEVCVPSEGAAEQHSKRIISHEFTLPNKEDILAMELEDDKSVGDDQNIHSTSELLEVQCNVSQEKTIESNANSKATVASVNGRKTRSHRKFPNNSKKRNTGRRNCGVDAGTDIENKSSKVTNDVWNSKGQSELALVDHKCKTKTKSEAEKATGEVYKFKCEFCKISPFNSEETLNRHIKRHNFSMLPNGEGLYECAECRKKFKSRTNLATHMWIHREKRFSCPQCGKTFVQKVQLKVHISSIHQNEKPYLCSLCGKNYSQQAGLAYHLRVHKSEELKDKVIESEIMSKHGENREGKKVVLCCLICQERFFKVIRWLYHLKKHLQSDAGLEENKRENITRILQENEVFVKSQRVYECKHCDHVSFYSMEHTLHKAMHLDKDPVQCPDCNKTFGQHSNLKYHIRRVHKRLQCQICAHRYGTVRELTEHQVAEHDLDPQLAGSPYYYCKRCQYRSKQKSRLLFHMSQVHNISCVNTSKFSCEWCGKSFATKYSLQLHERTHTNDHPFVCRVCDKSFSDPSNLIHHGARSHPDVSKKTFFSRKC</sequence>
<gene>
    <name evidence="14" type="ORF">LSH36_197g05012</name>
</gene>
<evidence type="ECO:0000256" key="10">
    <source>
        <dbReference type="ARBA" id="ARBA00023242"/>
    </source>
</evidence>
<evidence type="ECO:0000256" key="1">
    <source>
        <dbReference type="ARBA" id="ARBA00004123"/>
    </source>
</evidence>
<feature type="region of interest" description="Disordered" evidence="12">
    <location>
        <begin position="98"/>
        <end position="143"/>
    </location>
</feature>
<evidence type="ECO:0000313" key="15">
    <source>
        <dbReference type="Proteomes" id="UP001208570"/>
    </source>
</evidence>
<evidence type="ECO:0000256" key="9">
    <source>
        <dbReference type="ARBA" id="ARBA00023163"/>
    </source>
</evidence>
<protein>
    <recommendedName>
        <fullName evidence="13">C2H2-type domain-containing protein</fullName>
    </recommendedName>
</protein>
<keyword evidence="15" id="KW-1185">Reference proteome</keyword>
<evidence type="ECO:0000256" key="6">
    <source>
        <dbReference type="ARBA" id="ARBA00022833"/>
    </source>
</evidence>
<dbReference type="GO" id="GO:0003677">
    <property type="term" value="F:DNA binding"/>
    <property type="evidence" value="ECO:0007669"/>
    <property type="project" value="UniProtKB-KW"/>
</dbReference>
<dbReference type="GO" id="GO:0008270">
    <property type="term" value="F:zinc ion binding"/>
    <property type="evidence" value="ECO:0007669"/>
    <property type="project" value="UniProtKB-KW"/>
</dbReference>
<reference evidence="14" key="1">
    <citation type="journal article" date="2023" name="Mol. Biol. Evol.">
        <title>Third-Generation Sequencing Reveals the Adaptive Role of the Epigenome in Three Deep-Sea Polychaetes.</title>
        <authorList>
            <person name="Perez M."/>
            <person name="Aroh O."/>
            <person name="Sun Y."/>
            <person name="Lan Y."/>
            <person name="Juniper S.K."/>
            <person name="Young C.R."/>
            <person name="Angers B."/>
            <person name="Qian P.Y."/>
        </authorList>
    </citation>
    <scope>NUCLEOTIDE SEQUENCE</scope>
    <source>
        <strain evidence="14">P08H-3</strain>
    </source>
</reference>
<feature type="domain" description="C2H2-type" evidence="13">
    <location>
        <begin position="223"/>
        <end position="250"/>
    </location>
</feature>
<dbReference type="PROSITE" id="PS50157">
    <property type="entry name" value="ZINC_FINGER_C2H2_2"/>
    <property type="match status" value="6"/>
</dbReference>
<dbReference type="PANTHER" id="PTHR47772">
    <property type="entry name" value="ZINC FINGER PROTEIN 200"/>
    <property type="match status" value="1"/>
</dbReference>
<evidence type="ECO:0000256" key="7">
    <source>
        <dbReference type="ARBA" id="ARBA00023015"/>
    </source>
</evidence>
<keyword evidence="6" id="KW-0862">Zinc</keyword>
<comment type="similarity">
    <text evidence="2">Belongs to the krueppel C2H2-type zinc-finger protein family.</text>
</comment>
<evidence type="ECO:0000256" key="3">
    <source>
        <dbReference type="ARBA" id="ARBA00022723"/>
    </source>
</evidence>
<keyword evidence="8" id="KW-0238">DNA-binding</keyword>
<dbReference type="SUPFAM" id="SSF57667">
    <property type="entry name" value="beta-beta-alpha zinc fingers"/>
    <property type="match status" value="4"/>
</dbReference>
<feature type="domain" description="C2H2-type" evidence="13">
    <location>
        <begin position="412"/>
        <end position="435"/>
    </location>
</feature>
<dbReference type="InterPro" id="IPR013087">
    <property type="entry name" value="Znf_C2H2_type"/>
</dbReference>
<evidence type="ECO:0000256" key="11">
    <source>
        <dbReference type="PROSITE-ProRule" id="PRU00042"/>
    </source>
</evidence>
<dbReference type="FunFam" id="3.30.160.60:FF:000100">
    <property type="entry name" value="Zinc finger 45-like"/>
    <property type="match status" value="2"/>
</dbReference>
<accession>A0AAD9JR82</accession>
<dbReference type="PANTHER" id="PTHR47772:SF13">
    <property type="entry name" value="GASTRULA ZINC FINGER PROTEIN XLCGF49.1-LIKE-RELATED"/>
    <property type="match status" value="1"/>
</dbReference>
<dbReference type="GO" id="GO:0005634">
    <property type="term" value="C:nucleus"/>
    <property type="evidence" value="ECO:0007669"/>
    <property type="project" value="UniProtKB-SubCell"/>
</dbReference>
<feature type="domain" description="C2H2-type" evidence="13">
    <location>
        <begin position="506"/>
        <end position="533"/>
    </location>
</feature>
<name>A0AAD9JR82_9ANNE</name>
<keyword evidence="3" id="KW-0479">Metal-binding</keyword>
<comment type="subcellular location">
    <subcellularLocation>
        <location evidence="1">Nucleus</location>
    </subcellularLocation>
</comment>
<evidence type="ECO:0000313" key="14">
    <source>
        <dbReference type="EMBL" id="KAK2157138.1"/>
    </source>
</evidence>
<dbReference type="SMART" id="SM00355">
    <property type="entry name" value="ZnF_C2H2"/>
    <property type="match status" value="11"/>
</dbReference>
<dbReference type="InterPro" id="IPR050636">
    <property type="entry name" value="C2H2-ZF_domain-containing"/>
</dbReference>
<dbReference type="FunFam" id="3.30.160.60:FF:000322">
    <property type="entry name" value="GDNF-inducible zinc finger protein 1"/>
    <property type="match status" value="1"/>
</dbReference>
<evidence type="ECO:0000256" key="5">
    <source>
        <dbReference type="ARBA" id="ARBA00022771"/>
    </source>
</evidence>
<keyword evidence="7" id="KW-0805">Transcription regulation</keyword>
<keyword evidence="5 11" id="KW-0863">Zinc-finger</keyword>
<dbReference type="InterPro" id="IPR036236">
    <property type="entry name" value="Znf_C2H2_sf"/>
</dbReference>